<evidence type="ECO:0000256" key="5">
    <source>
        <dbReference type="ARBA" id="ARBA00023163"/>
    </source>
</evidence>
<dbReference type="GO" id="GO:0003677">
    <property type="term" value="F:DNA binding"/>
    <property type="evidence" value="ECO:0007669"/>
    <property type="project" value="UniProtKB-KW"/>
</dbReference>
<dbReference type="Pfam" id="PF08281">
    <property type="entry name" value="Sigma70_r4_2"/>
    <property type="match status" value="1"/>
</dbReference>
<evidence type="ECO:0000256" key="6">
    <source>
        <dbReference type="SAM" id="MobiDB-lite"/>
    </source>
</evidence>
<gene>
    <name evidence="9" type="ORF">BE17_33465</name>
</gene>
<feature type="compositionally biased region" description="Low complexity" evidence="6">
    <location>
        <begin position="256"/>
        <end position="265"/>
    </location>
</feature>
<keyword evidence="2" id="KW-0805">Transcription regulation</keyword>
<dbReference type="GO" id="GO:0006352">
    <property type="term" value="P:DNA-templated transcription initiation"/>
    <property type="evidence" value="ECO:0007669"/>
    <property type="project" value="InterPro"/>
</dbReference>
<accession>A0A150SM29</accession>
<dbReference type="SUPFAM" id="SSF88659">
    <property type="entry name" value="Sigma3 and sigma4 domains of RNA polymerase sigma factors"/>
    <property type="match status" value="1"/>
</dbReference>
<evidence type="ECO:0000259" key="8">
    <source>
        <dbReference type="Pfam" id="PF08281"/>
    </source>
</evidence>
<name>A0A150SM29_SORCE</name>
<protein>
    <submittedName>
        <fullName evidence="9">RNA polymerase subunit sigma</fullName>
    </submittedName>
</protein>
<dbReference type="AlphaFoldDB" id="A0A150SM29"/>
<dbReference type="NCBIfam" id="TIGR02937">
    <property type="entry name" value="sigma70-ECF"/>
    <property type="match status" value="1"/>
</dbReference>
<dbReference type="InterPro" id="IPR013249">
    <property type="entry name" value="RNA_pol_sigma70_r4_t2"/>
</dbReference>
<reference evidence="9 10" key="1">
    <citation type="submission" date="2014-02" db="EMBL/GenBank/DDBJ databases">
        <title>The small core and large imbalanced accessory genome model reveals a collaborative survival strategy of Sorangium cellulosum strains in nature.</title>
        <authorList>
            <person name="Han K."/>
            <person name="Peng R."/>
            <person name="Blom J."/>
            <person name="Li Y.-Z."/>
        </authorList>
    </citation>
    <scope>NUCLEOTIDE SEQUENCE [LARGE SCALE GENOMIC DNA]</scope>
    <source>
        <strain evidence="9 10">So0011-07</strain>
    </source>
</reference>
<evidence type="ECO:0000313" key="9">
    <source>
        <dbReference type="EMBL" id="KYF93501.1"/>
    </source>
</evidence>
<proteinExistence type="inferred from homology"/>
<keyword evidence="3" id="KW-0731">Sigma factor</keyword>
<evidence type="ECO:0000256" key="1">
    <source>
        <dbReference type="ARBA" id="ARBA00010641"/>
    </source>
</evidence>
<evidence type="ECO:0000256" key="3">
    <source>
        <dbReference type="ARBA" id="ARBA00023082"/>
    </source>
</evidence>
<feature type="compositionally biased region" description="Low complexity" evidence="6">
    <location>
        <begin position="291"/>
        <end position="308"/>
    </location>
</feature>
<organism evidence="9 10">
    <name type="scientific">Sorangium cellulosum</name>
    <name type="common">Polyangium cellulosum</name>
    <dbReference type="NCBI Taxonomy" id="56"/>
    <lineage>
        <taxon>Bacteria</taxon>
        <taxon>Pseudomonadati</taxon>
        <taxon>Myxococcota</taxon>
        <taxon>Polyangia</taxon>
        <taxon>Polyangiales</taxon>
        <taxon>Polyangiaceae</taxon>
        <taxon>Sorangium</taxon>
    </lineage>
</organism>
<dbReference type="Gene3D" id="1.10.1740.10">
    <property type="match status" value="1"/>
</dbReference>
<dbReference type="GO" id="GO:0016987">
    <property type="term" value="F:sigma factor activity"/>
    <property type="evidence" value="ECO:0007669"/>
    <property type="project" value="UniProtKB-KW"/>
</dbReference>
<feature type="domain" description="RNA polymerase sigma factor 70 region 4 type 2" evidence="8">
    <location>
        <begin position="106"/>
        <end position="153"/>
    </location>
</feature>
<feature type="domain" description="RNA polymerase sigma-70 region 2" evidence="7">
    <location>
        <begin position="14"/>
        <end position="74"/>
    </location>
</feature>
<feature type="compositionally biased region" description="Polar residues" evidence="6">
    <location>
        <begin position="266"/>
        <end position="278"/>
    </location>
</feature>
<dbReference type="InterPro" id="IPR013324">
    <property type="entry name" value="RNA_pol_sigma_r3/r4-like"/>
</dbReference>
<dbReference type="InterPro" id="IPR039425">
    <property type="entry name" value="RNA_pol_sigma-70-like"/>
</dbReference>
<evidence type="ECO:0000313" key="10">
    <source>
        <dbReference type="Proteomes" id="UP000075635"/>
    </source>
</evidence>
<dbReference type="InterPro" id="IPR036388">
    <property type="entry name" value="WH-like_DNA-bd_sf"/>
</dbReference>
<keyword evidence="4" id="KW-0238">DNA-binding</keyword>
<evidence type="ECO:0000256" key="4">
    <source>
        <dbReference type="ARBA" id="ARBA00023125"/>
    </source>
</evidence>
<dbReference type="InterPro" id="IPR013325">
    <property type="entry name" value="RNA_pol_sigma_r2"/>
</dbReference>
<dbReference type="SUPFAM" id="SSF88946">
    <property type="entry name" value="Sigma2 domain of RNA polymerase sigma factors"/>
    <property type="match status" value="1"/>
</dbReference>
<evidence type="ECO:0000259" key="7">
    <source>
        <dbReference type="Pfam" id="PF04542"/>
    </source>
</evidence>
<comment type="caution">
    <text evidence="9">The sequence shown here is derived from an EMBL/GenBank/DDBJ whole genome shotgun (WGS) entry which is preliminary data.</text>
</comment>
<dbReference type="EMBL" id="JEMB01000811">
    <property type="protein sequence ID" value="KYF93501.1"/>
    <property type="molecule type" value="Genomic_DNA"/>
</dbReference>
<dbReference type="PANTHER" id="PTHR43133">
    <property type="entry name" value="RNA POLYMERASE ECF-TYPE SIGMA FACTO"/>
    <property type="match status" value="1"/>
</dbReference>
<comment type="similarity">
    <text evidence="1">Belongs to the sigma-70 factor family. ECF subfamily.</text>
</comment>
<dbReference type="InterPro" id="IPR014284">
    <property type="entry name" value="RNA_pol_sigma-70_dom"/>
</dbReference>
<dbReference type="Proteomes" id="UP000075635">
    <property type="component" value="Unassembled WGS sequence"/>
</dbReference>
<dbReference type="Pfam" id="PF04542">
    <property type="entry name" value="Sigma70_r2"/>
    <property type="match status" value="1"/>
</dbReference>
<sequence length="362" mass="40135">MGKPAIDFADFDRYRRLARRRGVPAQSAEDVAQDALLRGLEADQRTELGVDPAPYHTTIVLNRARNHIRDARRRGEVLTSFDDHELRSECPTPEELLRLRQREKVLRDLIGRIDPGYRALLIKHELEEIPLSEIAAQLELPLATVRTQHRRGWEQLELAARRWRAQRRSRGHEETPCVPLTLGLYRRASRPAWLRRLGVRILVQGAIVVLTGALVAAVPPLPSLEPSRLRTADRAPGTAPVAQDVAAAGVRDGVQAAATPATPATDESSSLAGGTSARTEAMVSSKPVPLATTRPRASSPASAVQSAVNERERSLIRDARRAVEAHEAMADLEARRLLEAHAREFPQGQLAAEREEMLRQLR</sequence>
<dbReference type="PANTHER" id="PTHR43133:SF8">
    <property type="entry name" value="RNA POLYMERASE SIGMA FACTOR HI_1459-RELATED"/>
    <property type="match status" value="1"/>
</dbReference>
<keyword evidence="5" id="KW-0804">Transcription</keyword>
<evidence type="ECO:0000256" key="2">
    <source>
        <dbReference type="ARBA" id="ARBA00023015"/>
    </source>
</evidence>
<dbReference type="Gene3D" id="1.10.10.10">
    <property type="entry name" value="Winged helix-like DNA-binding domain superfamily/Winged helix DNA-binding domain"/>
    <property type="match status" value="1"/>
</dbReference>
<dbReference type="InterPro" id="IPR007627">
    <property type="entry name" value="RNA_pol_sigma70_r2"/>
</dbReference>
<feature type="region of interest" description="Disordered" evidence="6">
    <location>
        <begin position="256"/>
        <end position="309"/>
    </location>
</feature>